<sequence length="97" mass="10671">MKRYKESLGERRDERLVKPLPKQVCCGRREKTGAHGDAASCSAMQQAFSNLSMHCNNVGGLVKTLTASLRAISGLGQFSYLRGSWTDRDSVDLRAVP</sequence>
<dbReference type="AlphaFoldDB" id="A0AAW0IC01"/>
<organism evidence="1 2">
    <name type="scientific">Myodes glareolus</name>
    <name type="common">Bank vole</name>
    <name type="synonym">Clethrionomys glareolus</name>
    <dbReference type="NCBI Taxonomy" id="447135"/>
    <lineage>
        <taxon>Eukaryota</taxon>
        <taxon>Metazoa</taxon>
        <taxon>Chordata</taxon>
        <taxon>Craniata</taxon>
        <taxon>Vertebrata</taxon>
        <taxon>Euteleostomi</taxon>
        <taxon>Mammalia</taxon>
        <taxon>Eutheria</taxon>
        <taxon>Euarchontoglires</taxon>
        <taxon>Glires</taxon>
        <taxon>Rodentia</taxon>
        <taxon>Myomorpha</taxon>
        <taxon>Muroidea</taxon>
        <taxon>Cricetidae</taxon>
        <taxon>Arvicolinae</taxon>
        <taxon>Myodes</taxon>
    </lineage>
</organism>
<dbReference type="Proteomes" id="UP001488838">
    <property type="component" value="Unassembled WGS sequence"/>
</dbReference>
<accession>A0AAW0IC01</accession>
<evidence type="ECO:0000313" key="2">
    <source>
        <dbReference type="Proteomes" id="UP001488838"/>
    </source>
</evidence>
<dbReference type="EMBL" id="JBBHLL010000165">
    <property type="protein sequence ID" value="KAK7811823.1"/>
    <property type="molecule type" value="Genomic_DNA"/>
</dbReference>
<gene>
    <name evidence="1" type="ORF">U0070_016895</name>
</gene>
<evidence type="ECO:0000313" key="1">
    <source>
        <dbReference type="EMBL" id="KAK7811823.1"/>
    </source>
</evidence>
<reference evidence="1 2" key="1">
    <citation type="journal article" date="2023" name="bioRxiv">
        <title>Conserved and derived expression patterns and positive selection on dental genes reveal complex evolutionary context of ever-growing rodent molars.</title>
        <authorList>
            <person name="Calamari Z.T."/>
            <person name="Song A."/>
            <person name="Cohen E."/>
            <person name="Akter M."/>
            <person name="Roy R.D."/>
            <person name="Hallikas O."/>
            <person name="Christensen M.M."/>
            <person name="Li P."/>
            <person name="Marangoni P."/>
            <person name="Jernvall J."/>
            <person name="Klein O.D."/>
        </authorList>
    </citation>
    <scope>NUCLEOTIDE SEQUENCE [LARGE SCALE GENOMIC DNA]</scope>
    <source>
        <strain evidence="1">V071</strain>
    </source>
</reference>
<protein>
    <submittedName>
        <fullName evidence="1">Uncharacterized protein</fullName>
    </submittedName>
</protein>
<name>A0AAW0IC01_MYOGA</name>
<keyword evidence="2" id="KW-1185">Reference proteome</keyword>
<proteinExistence type="predicted"/>
<comment type="caution">
    <text evidence="1">The sequence shown here is derived from an EMBL/GenBank/DDBJ whole genome shotgun (WGS) entry which is preliminary data.</text>
</comment>